<dbReference type="EC" id="3.1.3.18" evidence="4"/>
<dbReference type="InterPro" id="IPR041492">
    <property type="entry name" value="HAD_2"/>
</dbReference>
<dbReference type="InterPro" id="IPR050155">
    <property type="entry name" value="HAD-like_hydrolase_sf"/>
</dbReference>
<organism evidence="5 6">
    <name type="scientific">Candidatus Desulfovibrio intestinipullorum</name>
    <dbReference type="NCBI Taxonomy" id="2838536"/>
    <lineage>
        <taxon>Bacteria</taxon>
        <taxon>Pseudomonadati</taxon>
        <taxon>Thermodesulfobacteriota</taxon>
        <taxon>Desulfovibrionia</taxon>
        <taxon>Desulfovibrionales</taxon>
        <taxon>Desulfovibrionaceae</taxon>
        <taxon>Desulfovibrio</taxon>
    </lineage>
</organism>
<sequence length="217" mass="23717">MAELERAPKGVIFDCDGVMIDSTGANRQFYNLILDHYGLPPMRPDQERYAFMATSRQALEMLLPASLHKDIDRMGREIVNYRKQIMPLVKIFPGFLDFVGDLHNHGIRMAVLTNRTAAGMQSVLDIFSLPPYFDPVVTASSGTPKPDPAGAQSILAAWQCSAEDALYIGDSDVDRRTARAAGIPFVALSPAGTLTGDYTVASYAALERLVRPALDPS</sequence>
<dbReference type="Proteomes" id="UP000886752">
    <property type="component" value="Unassembled WGS sequence"/>
</dbReference>
<proteinExistence type="inferred from homology"/>
<dbReference type="AlphaFoldDB" id="A0A9D1PW16"/>
<dbReference type="GO" id="GO:0008967">
    <property type="term" value="F:phosphoglycolate phosphatase activity"/>
    <property type="evidence" value="ECO:0007669"/>
    <property type="project" value="UniProtKB-EC"/>
</dbReference>
<dbReference type="InterPro" id="IPR036412">
    <property type="entry name" value="HAD-like_sf"/>
</dbReference>
<evidence type="ECO:0000256" key="3">
    <source>
        <dbReference type="ARBA" id="ARBA00006171"/>
    </source>
</evidence>
<comment type="pathway">
    <text evidence="2">Organic acid metabolism; glycolate biosynthesis; glycolate from 2-phosphoglycolate: step 1/1.</text>
</comment>
<reference evidence="5" key="2">
    <citation type="submission" date="2021-04" db="EMBL/GenBank/DDBJ databases">
        <authorList>
            <person name="Gilroy R."/>
        </authorList>
    </citation>
    <scope>NUCLEOTIDE SEQUENCE</scope>
    <source>
        <strain evidence="5">ChiHecec2B26-446</strain>
    </source>
</reference>
<comment type="catalytic activity">
    <reaction evidence="1">
        <text>2-phosphoglycolate + H2O = glycolate + phosphate</text>
        <dbReference type="Rhea" id="RHEA:14369"/>
        <dbReference type="ChEBI" id="CHEBI:15377"/>
        <dbReference type="ChEBI" id="CHEBI:29805"/>
        <dbReference type="ChEBI" id="CHEBI:43474"/>
        <dbReference type="ChEBI" id="CHEBI:58033"/>
        <dbReference type="EC" id="3.1.3.18"/>
    </reaction>
</comment>
<evidence type="ECO:0000256" key="4">
    <source>
        <dbReference type="ARBA" id="ARBA00013078"/>
    </source>
</evidence>
<keyword evidence="5" id="KW-0378">Hydrolase</keyword>
<dbReference type="EMBL" id="DXHV01000041">
    <property type="protein sequence ID" value="HIW00286.1"/>
    <property type="molecule type" value="Genomic_DNA"/>
</dbReference>
<dbReference type="SFLD" id="SFLDG01129">
    <property type="entry name" value="C1.5:_HAD__Beta-PGM__Phosphata"/>
    <property type="match status" value="1"/>
</dbReference>
<evidence type="ECO:0000313" key="6">
    <source>
        <dbReference type="Proteomes" id="UP000886752"/>
    </source>
</evidence>
<dbReference type="NCBIfam" id="TIGR01549">
    <property type="entry name" value="HAD-SF-IA-v1"/>
    <property type="match status" value="1"/>
</dbReference>
<dbReference type="SUPFAM" id="SSF56784">
    <property type="entry name" value="HAD-like"/>
    <property type="match status" value="1"/>
</dbReference>
<dbReference type="Pfam" id="PF13419">
    <property type="entry name" value="HAD_2"/>
    <property type="match status" value="1"/>
</dbReference>
<dbReference type="InterPro" id="IPR023214">
    <property type="entry name" value="HAD_sf"/>
</dbReference>
<dbReference type="Gene3D" id="3.40.50.1000">
    <property type="entry name" value="HAD superfamily/HAD-like"/>
    <property type="match status" value="1"/>
</dbReference>
<name>A0A9D1PW16_9BACT</name>
<evidence type="ECO:0000313" key="5">
    <source>
        <dbReference type="EMBL" id="HIW00286.1"/>
    </source>
</evidence>
<dbReference type="PANTHER" id="PTHR43434">
    <property type="entry name" value="PHOSPHOGLYCOLATE PHOSPHATASE"/>
    <property type="match status" value="1"/>
</dbReference>
<comment type="similarity">
    <text evidence="3">Belongs to the HAD-like hydrolase superfamily. CbbY/CbbZ/Gph/YieH family.</text>
</comment>
<comment type="caution">
    <text evidence="5">The sequence shown here is derived from an EMBL/GenBank/DDBJ whole genome shotgun (WGS) entry which is preliminary data.</text>
</comment>
<gene>
    <name evidence="5" type="ORF">H9894_03760</name>
</gene>
<dbReference type="InterPro" id="IPR023198">
    <property type="entry name" value="PGP-like_dom2"/>
</dbReference>
<dbReference type="SFLD" id="SFLDS00003">
    <property type="entry name" value="Haloacid_Dehalogenase"/>
    <property type="match status" value="1"/>
</dbReference>
<dbReference type="Gene3D" id="1.10.150.240">
    <property type="entry name" value="Putative phosphatase, domain 2"/>
    <property type="match status" value="1"/>
</dbReference>
<evidence type="ECO:0000256" key="1">
    <source>
        <dbReference type="ARBA" id="ARBA00000830"/>
    </source>
</evidence>
<dbReference type="GO" id="GO:0006281">
    <property type="term" value="P:DNA repair"/>
    <property type="evidence" value="ECO:0007669"/>
    <property type="project" value="TreeGrafter"/>
</dbReference>
<dbReference type="GO" id="GO:0005829">
    <property type="term" value="C:cytosol"/>
    <property type="evidence" value="ECO:0007669"/>
    <property type="project" value="TreeGrafter"/>
</dbReference>
<protein>
    <recommendedName>
        <fullName evidence="4">phosphoglycolate phosphatase</fullName>
        <ecNumber evidence="4">3.1.3.18</ecNumber>
    </recommendedName>
</protein>
<accession>A0A9D1PW16</accession>
<dbReference type="InterPro" id="IPR006439">
    <property type="entry name" value="HAD-SF_hydro_IA"/>
</dbReference>
<dbReference type="PANTHER" id="PTHR43434:SF1">
    <property type="entry name" value="PHOSPHOGLYCOLATE PHOSPHATASE"/>
    <property type="match status" value="1"/>
</dbReference>
<evidence type="ECO:0000256" key="2">
    <source>
        <dbReference type="ARBA" id="ARBA00004818"/>
    </source>
</evidence>
<reference evidence="5" key="1">
    <citation type="journal article" date="2021" name="PeerJ">
        <title>Extensive microbial diversity within the chicken gut microbiome revealed by metagenomics and culture.</title>
        <authorList>
            <person name="Gilroy R."/>
            <person name="Ravi A."/>
            <person name="Getino M."/>
            <person name="Pursley I."/>
            <person name="Horton D.L."/>
            <person name="Alikhan N.F."/>
            <person name="Baker D."/>
            <person name="Gharbi K."/>
            <person name="Hall N."/>
            <person name="Watson M."/>
            <person name="Adriaenssens E.M."/>
            <person name="Foster-Nyarko E."/>
            <person name="Jarju S."/>
            <person name="Secka A."/>
            <person name="Antonio M."/>
            <person name="Oren A."/>
            <person name="Chaudhuri R.R."/>
            <person name="La Ragione R."/>
            <person name="Hildebrand F."/>
            <person name="Pallen M.J."/>
        </authorList>
    </citation>
    <scope>NUCLEOTIDE SEQUENCE</scope>
    <source>
        <strain evidence="5">ChiHecec2B26-446</strain>
    </source>
</reference>